<reference evidence="3" key="1">
    <citation type="submission" date="2025-08" db="UniProtKB">
        <authorList>
            <consortium name="RefSeq"/>
        </authorList>
    </citation>
    <scope>IDENTIFICATION</scope>
</reference>
<proteinExistence type="predicted"/>
<feature type="region of interest" description="Disordered" evidence="1">
    <location>
        <begin position="25"/>
        <end position="101"/>
    </location>
</feature>
<feature type="region of interest" description="Disordered" evidence="1">
    <location>
        <begin position="115"/>
        <end position="236"/>
    </location>
</feature>
<organism evidence="2 3">
    <name type="scientific">Ceratotherium simum simum</name>
    <name type="common">Southern white rhinoceros</name>
    <dbReference type="NCBI Taxonomy" id="73337"/>
    <lineage>
        <taxon>Eukaryota</taxon>
        <taxon>Metazoa</taxon>
        <taxon>Chordata</taxon>
        <taxon>Craniata</taxon>
        <taxon>Vertebrata</taxon>
        <taxon>Euteleostomi</taxon>
        <taxon>Mammalia</taxon>
        <taxon>Eutheria</taxon>
        <taxon>Laurasiatheria</taxon>
        <taxon>Perissodactyla</taxon>
        <taxon>Rhinocerotidae</taxon>
        <taxon>Ceratotherium</taxon>
    </lineage>
</organism>
<accession>A0ABM1D0E7</accession>
<sequence>MQRGENVLYRTGSDDEGTLLVMTAGRARELNPGRCRRGRAPAGGRGRRGAVCGPRGRSAEAARAAGALPPQTREARPTTPSVHPATRQPQNGGGKQNPSRERLCAGAASCLARFSSAPGRSPRRLAPLPPDSSHPVLEPLGLLSPPVRHARTPTPHPAPRARGSGGAGARLRRSRGPRRPVGARLGDEPSPAGRRSVSRLWRLKRTRRCGAGGPVGQRGAAARLSGPARPCCRGAS</sequence>
<dbReference type="GeneID" id="106802285"/>
<dbReference type="RefSeq" id="XP_014645278.1">
    <property type="nucleotide sequence ID" value="XM_014789792.1"/>
</dbReference>
<evidence type="ECO:0000256" key="1">
    <source>
        <dbReference type="SAM" id="MobiDB-lite"/>
    </source>
</evidence>
<dbReference type="Proteomes" id="UP000694910">
    <property type="component" value="Unplaced"/>
</dbReference>
<evidence type="ECO:0000313" key="2">
    <source>
        <dbReference type="Proteomes" id="UP000694910"/>
    </source>
</evidence>
<feature type="compositionally biased region" description="Low complexity" evidence="1">
    <location>
        <begin position="49"/>
        <end position="70"/>
    </location>
</feature>
<keyword evidence="2" id="KW-1185">Reference proteome</keyword>
<evidence type="ECO:0000313" key="3">
    <source>
        <dbReference type="RefSeq" id="XP_014645278.1"/>
    </source>
</evidence>
<gene>
    <name evidence="3" type="primary">LOC106802285</name>
</gene>
<protein>
    <submittedName>
        <fullName evidence="3">Uncharacterized protein LOC106802285</fullName>
    </submittedName>
</protein>
<name>A0ABM1D0E7_CERSS</name>